<protein>
    <submittedName>
        <fullName evidence="3">Fengycin family lipopeptide synthetase D</fullName>
    </submittedName>
</protein>
<name>A0A1N7RIG2_9BACT</name>
<gene>
    <name evidence="3" type="ORF">SAMN05421788_1321</name>
</gene>
<accession>A0A1N7RIG2</accession>
<feature type="non-terminal residue" evidence="3">
    <location>
        <position position="1"/>
    </location>
</feature>
<dbReference type="InterPro" id="IPR001242">
    <property type="entry name" value="Condensation_dom"/>
</dbReference>
<feature type="domain" description="AMP-dependent synthetase/ligase" evidence="1">
    <location>
        <begin position="410"/>
        <end position="507"/>
    </location>
</feature>
<dbReference type="Gene3D" id="3.40.50.980">
    <property type="match status" value="2"/>
</dbReference>
<dbReference type="GO" id="GO:0044550">
    <property type="term" value="P:secondary metabolite biosynthetic process"/>
    <property type="evidence" value="ECO:0007669"/>
    <property type="project" value="TreeGrafter"/>
</dbReference>
<dbReference type="GO" id="GO:0003824">
    <property type="term" value="F:catalytic activity"/>
    <property type="evidence" value="ECO:0007669"/>
    <property type="project" value="InterPro"/>
</dbReference>
<evidence type="ECO:0000259" key="2">
    <source>
        <dbReference type="Pfam" id="PF00668"/>
    </source>
</evidence>
<dbReference type="RefSeq" id="WP_144264230.1">
    <property type="nucleotide sequence ID" value="NZ_FTOR01000032.1"/>
</dbReference>
<reference evidence="4" key="1">
    <citation type="submission" date="2017-01" db="EMBL/GenBank/DDBJ databases">
        <authorList>
            <person name="Varghese N."/>
            <person name="Submissions S."/>
        </authorList>
    </citation>
    <scope>NUCLEOTIDE SEQUENCE [LARGE SCALE GENOMIC DNA]</scope>
    <source>
        <strain evidence="4">DSM 21054</strain>
    </source>
</reference>
<dbReference type="Gene3D" id="3.30.559.30">
    <property type="entry name" value="Nonribosomal peptide synthetase, condensation domain"/>
    <property type="match status" value="1"/>
</dbReference>
<dbReference type="Pfam" id="PF00668">
    <property type="entry name" value="Condensation"/>
    <property type="match status" value="1"/>
</dbReference>
<dbReference type="CDD" id="cd19531">
    <property type="entry name" value="LCL_NRPS-like"/>
    <property type="match status" value="1"/>
</dbReference>
<dbReference type="Proteomes" id="UP000186917">
    <property type="component" value="Unassembled WGS sequence"/>
</dbReference>
<sequence>GGYGIEEVGAALQALVNRHEILRTSFEEREGVPVQVVQASVKLEVKACEKVNLDAIVAPFDLSVAPLLRAGYCKGALGGVLLLDIHHIITDGLSQAILQDELMRILSGEVLAPVVFQYKDYAVYEQGAAGQLQLSGHGDYWADRFSGDLPVLELPVDFARPEVRSLQGTSLGIKLSAEEVLFLRRLCNEEEVTLYMAGLSLWLLLLWRVSGQDDVITGTPVSGRQHADLSGIVGLFVNTLAIRNKITGSQRYDEFLKTVKNNVLSDFEHEDYPFELLLEAVWPHRDRSRHPLFDTMFSVQNKNAFWKEVWLTGEQEEDGFDQGEKFDLNLRLVEYGEDVYLHLGYNTTLFTVETAHALLDGYRELLASLQADKLQYLFDLQLLSPASRLLLSTAALLDSVVPANTYSNVFEARAAKSGDTIAVKDENGFLSYADLNYKANQLAHYLHNNGIATGSVVGVLLPPCKEMMVGIIGIFKAGCAYLPIDTSQPASRIEHILSDSDVDCVVTVGELPEGLQYSGMIVDLLSP</sequence>
<dbReference type="PANTHER" id="PTHR45527:SF1">
    <property type="entry name" value="FATTY ACID SYNTHASE"/>
    <property type="match status" value="1"/>
</dbReference>
<dbReference type="PANTHER" id="PTHR45527">
    <property type="entry name" value="NONRIBOSOMAL PEPTIDE SYNTHETASE"/>
    <property type="match status" value="1"/>
</dbReference>
<dbReference type="Pfam" id="PF00501">
    <property type="entry name" value="AMP-binding"/>
    <property type="match status" value="1"/>
</dbReference>
<evidence type="ECO:0000313" key="4">
    <source>
        <dbReference type="Proteomes" id="UP000186917"/>
    </source>
</evidence>
<dbReference type="GO" id="GO:0043041">
    <property type="term" value="P:amino acid activation for nonribosomal peptide biosynthetic process"/>
    <property type="evidence" value="ECO:0007669"/>
    <property type="project" value="TreeGrafter"/>
</dbReference>
<dbReference type="STRING" id="477680.SAMN05421788_1321"/>
<keyword evidence="4" id="KW-1185">Reference proteome</keyword>
<feature type="non-terminal residue" evidence="3">
    <location>
        <position position="527"/>
    </location>
</feature>
<proteinExistence type="predicted"/>
<dbReference type="GO" id="GO:0005737">
    <property type="term" value="C:cytoplasm"/>
    <property type="evidence" value="ECO:0007669"/>
    <property type="project" value="TreeGrafter"/>
</dbReference>
<evidence type="ECO:0000259" key="1">
    <source>
        <dbReference type="Pfam" id="PF00501"/>
    </source>
</evidence>
<organism evidence="3 4">
    <name type="scientific">Filimonas lacunae</name>
    <dbReference type="NCBI Taxonomy" id="477680"/>
    <lineage>
        <taxon>Bacteria</taxon>
        <taxon>Pseudomonadati</taxon>
        <taxon>Bacteroidota</taxon>
        <taxon>Chitinophagia</taxon>
        <taxon>Chitinophagales</taxon>
        <taxon>Chitinophagaceae</taxon>
        <taxon>Filimonas</taxon>
    </lineage>
</organism>
<dbReference type="InterPro" id="IPR023213">
    <property type="entry name" value="CAT-like_dom_sf"/>
</dbReference>
<dbReference type="InterPro" id="IPR000873">
    <property type="entry name" value="AMP-dep_synth/lig_dom"/>
</dbReference>
<feature type="domain" description="Condensation" evidence="2">
    <location>
        <begin position="6"/>
        <end position="388"/>
    </location>
</feature>
<dbReference type="EMBL" id="FTOR01000032">
    <property type="protein sequence ID" value="SIT34834.1"/>
    <property type="molecule type" value="Genomic_DNA"/>
</dbReference>
<evidence type="ECO:0000313" key="3">
    <source>
        <dbReference type="EMBL" id="SIT34834.1"/>
    </source>
</evidence>
<dbReference type="GO" id="GO:0031177">
    <property type="term" value="F:phosphopantetheine binding"/>
    <property type="evidence" value="ECO:0007669"/>
    <property type="project" value="TreeGrafter"/>
</dbReference>
<dbReference type="AlphaFoldDB" id="A0A1N7RIG2"/>
<dbReference type="SUPFAM" id="SSF52777">
    <property type="entry name" value="CoA-dependent acyltransferases"/>
    <property type="match status" value="2"/>
</dbReference>
<dbReference type="SUPFAM" id="SSF56801">
    <property type="entry name" value="Acetyl-CoA synthetase-like"/>
    <property type="match status" value="1"/>
</dbReference>
<dbReference type="Gene3D" id="3.30.559.10">
    <property type="entry name" value="Chloramphenicol acetyltransferase-like domain"/>
    <property type="match status" value="1"/>
</dbReference>